<evidence type="ECO:0000313" key="8">
    <source>
        <dbReference type="Proteomes" id="UP001208570"/>
    </source>
</evidence>
<dbReference type="Proteomes" id="UP001208570">
    <property type="component" value="Unassembled WGS sequence"/>
</dbReference>
<dbReference type="Gene3D" id="2.170.140.10">
    <property type="entry name" value="Chitin binding domain"/>
    <property type="match status" value="2"/>
</dbReference>
<keyword evidence="8" id="KW-1185">Reference proteome</keyword>
<keyword evidence="3" id="KW-0677">Repeat</keyword>
<dbReference type="SMART" id="SM00494">
    <property type="entry name" value="ChtBD2"/>
    <property type="match status" value="2"/>
</dbReference>
<evidence type="ECO:0000256" key="2">
    <source>
        <dbReference type="ARBA" id="ARBA00022729"/>
    </source>
</evidence>
<dbReference type="AlphaFoldDB" id="A0AAD9JXA5"/>
<feature type="domain" description="Chitin-binding type-2" evidence="6">
    <location>
        <begin position="109"/>
        <end position="163"/>
    </location>
</feature>
<evidence type="ECO:0000256" key="1">
    <source>
        <dbReference type="ARBA" id="ARBA00022669"/>
    </source>
</evidence>
<sequence length="237" mass="27026">MGLSLCRYNSQSIETRKLPHHRQVLSRVIRTPKFLCQENGYFLNPYNCSGFYLCVEGIPEWHPCPDHLEPRWVNPQEVHCDIPEHVNCTSLNAEAHHEYSPNSDSAQYESFCSGRKDGLYQDQLYCYRFVMCASGSPMNFYCPDEMRFDGDRGICIHDDRCTYSMAEGGESYDRSSGEESMTFSGMGSVEVTDAAQMGSGEDDIAALRYSYVAMENKRIEELKKNIDSVLKQVRVNG</sequence>
<keyword evidence="1" id="KW-0147">Chitin-binding</keyword>
<dbReference type="EMBL" id="JAODUP010000138">
    <property type="protein sequence ID" value="KAK2160198.1"/>
    <property type="molecule type" value="Genomic_DNA"/>
</dbReference>
<gene>
    <name evidence="7" type="ORF">LSH36_138g07001</name>
</gene>
<proteinExistence type="predicted"/>
<evidence type="ECO:0000313" key="7">
    <source>
        <dbReference type="EMBL" id="KAK2160198.1"/>
    </source>
</evidence>
<accession>A0AAD9JXA5</accession>
<feature type="domain" description="Chitin-binding type-2" evidence="6">
    <location>
        <begin position="33"/>
        <end position="90"/>
    </location>
</feature>
<dbReference type="SUPFAM" id="SSF57625">
    <property type="entry name" value="Invertebrate chitin-binding proteins"/>
    <property type="match status" value="2"/>
</dbReference>
<dbReference type="GO" id="GO:0008061">
    <property type="term" value="F:chitin binding"/>
    <property type="evidence" value="ECO:0007669"/>
    <property type="project" value="UniProtKB-KW"/>
</dbReference>
<dbReference type="InterPro" id="IPR002557">
    <property type="entry name" value="Chitin-bd_dom"/>
</dbReference>
<dbReference type="InterPro" id="IPR051940">
    <property type="entry name" value="Chitin_bind-dev_reg"/>
</dbReference>
<evidence type="ECO:0000256" key="3">
    <source>
        <dbReference type="ARBA" id="ARBA00022737"/>
    </source>
</evidence>
<keyword evidence="5" id="KW-0325">Glycoprotein</keyword>
<dbReference type="PROSITE" id="PS50940">
    <property type="entry name" value="CHIT_BIND_II"/>
    <property type="match status" value="2"/>
</dbReference>
<dbReference type="InterPro" id="IPR036508">
    <property type="entry name" value="Chitin-bd_dom_sf"/>
</dbReference>
<organism evidence="7 8">
    <name type="scientific">Paralvinella palmiformis</name>
    <dbReference type="NCBI Taxonomy" id="53620"/>
    <lineage>
        <taxon>Eukaryota</taxon>
        <taxon>Metazoa</taxon>
        <taxon>Spiralia</taxon>
        <taxon>Lophotrochozoa</taxon>
        <taxon>Annelida</taxon>
        <taxon>Polychaeta</taxon>
        <taxon>Sedentaria</taxon>
        <taxon>Canalipalpata</taxon>
        <taxon>Terebellida</taxon>
        <taxon>Terebelliformia</taxon>
        <taxon>Alvinellidae</taxon>
        <taxon>Paralvinella</taxon>
    </lineage>
</organism>
<reference evidence="7" key="1">
    <citation type="journal article" date="2023" name="Mol. Biol. Evol.">
        <title>Third-Generation Sequencing Reveals the Adaptive Role of the Epigenome in Three Deep-Sea Polychaetes.</title>
        <authorList>
            <person name="Perez M."/>
            <person name="Aroh O."/>
            <person name="Sun Y."/>
            <person name="Lan Y."/>
            <person name="Juniper S.K."/>
            <person name="Young C.R."/>
            <person name="Angers B."/>
            <person name="Qian P.Y."/>
        </authorList>
    </citation>
    <scope>NUCLEOTIDE SEQUENCE</scope>
    <source>
        <strain evidence="7">P08H-3</strain>
    </source>
</reference>
<evidence type="ECO:0000256" key="4">
    <source>
        <dbReference type="ARBA" id="ARBA00023157"/>
    </source>
</evidence>
<dbReference type="PANTHER" id="PTHR23301">
    <property type="entry name" value="CHITIN BINDING PERITROPHIN-A"/>
    <property type="match status" value="1"/>
</dbReference>
<keyword evidence="4" id="KW-1015">Disulfide bond</keyword>
<name>A0AAD9JXA5_9ANNE</name>
<dbReference type="Pfam" id="PF01607">
    <property type="entry name" value="CBM_14"/>
    <property type="match status" value="2"/>
</dbReference>
<protein>
    <recommendedName>
        <fullName evidence="6">Chitin-binding type-2 domain-containing protein</fullName>
    </recommendedName>
</protein>
<evidence type="ECO:0000256" key="5">
    <source>
        <dbReference type="ARBA" id="ARBA00023180"/>
    </source>
</evidence>
<keyword evidence="2" id="KW-0732">Signal</keyword>
<comment type="caution">
    <text evidence="7">The sequence shown here is derived from an EMBL/GenBank/DDBJ whole genome shotgun (WGS) entry which is preliminary data.</text>
</comment>
<dbReference type="PANTHER" id="PTHR23301:SF0">
    <property type="entry name" value="CHITIN-BINDING TYPE-2 DOMAIN-CONTAINING PROTEIN-RELATED"/>
    <property type="match status" value="1"/>
</dbReference>
<evidence type="ECO:0000259" key="6">
    <source>
        <dbReference type="PROSITE" id="PS50940"/>
    </source>
</evidence>
<dbReference type="GO" id="GO:0005576">
    <property type="term" value="C:extracellular region"/>
    <property type="evidence" value="ECO:0007669"/>
    <property type="project" value="InterPro"/>
</dbReference>